<evidence type="ECO:0000313" key="7">
    <source>
        <dbReference type="EMBL" id="HIZ71095.1"/>
    </source>
</evidence>
<organism evidence="7 8">
    <name type="scientific">Candidatus Atopostipes pullistercoris</name>
    <dbReference type="NCBI Taxonomy" id="2838467"/>
    <lineage>
        <taxon>Bacteria</taxon>
        <taxon>Bacillati</taxon>
        <taxon>Bacillota</taxon>
        <taxon>Bacilli</taxon>
        <taxon>Lactobacillales</taxon>
        <taxon>Carnobacteriaceae</taxon>
        <taxon>Atopostipes</taxon>
    </lineage>
</organism>
<evidence type="ECO:0000256" key="3">
    <source>
        <dbReference type="ARBA" id="ARBA00023027"/>
    </source>
</evidence>
<comment type="similarity">
    <text evidence="1 4">Belongs to the D-isomer specific 2-hydroxyacid dehydrogenase family.</text>
</comment>
<dbReference type="EMBL" id="DXAZ01000067">
    <property type="protein sequence ID" value="HIZ71095.1"/>
    <property type="molecule type" value="Genomic_DNA"/>
</dbReference>
<evidence type="ECO:0000256" key="2">
    <source>
        <dbReference type="ARBA" id="ARBA00023002"/>
    </source>
</evidence>
<feature type="domain" description="D-isomer specific 2-hydroxyacid dehydrogenase catalytic" evidence="5">
    <location>
        <begin position="40"/>
        <end position="308"/>
    </location>
</feature>
<feature type="domain" description="D-isomer specific 2-hydroxyacid dehydrogenase NAD-binding" evidence="6">
    <location>
        <begin position="102"/>
        <end position="280"/>
    </location>
</feature>
<dbReference type="SUPFAM" id="SSF51735">
    <property type="entry name" value="NAD(P)-binding Rossmann-fold domains"/>
    <property type="match status" value="1"/>
</dbReference>
<evidence type="ECO:0000256" key="1">
    <source>
        <dbReference type="ARBA" id="ARBA00005854"/>
    </source>
</evidence>
<evidence type="ECO:0000259" key="6">
    <source>
        <dbReference type="Pfam" id="PF02826"/>
    </source>
</evidence>
<sequence>MTKSILVTQELYPKQLEELKEIAKDYDIVESIEDADKNSVEIIFGWSDELIPLIESDESKVKWVQYAYAGVNTLPLKLFAEKNILLTNGSGIHANSVTESTIGLLLGLTRSIVQSAENQRKRRWKDQWENEETAYELAGKTMLIVGAGKIGVQLGNVAKAFHMHTIGINRSGRHIENMDEQFTQKELAEIIHKGDIVVNILPLTKETHHLYDQSLFSKMKDGVIFINVGRGESVDTSALMKAINDGKVRCAGLDVFEEEPLPSDHPLWDYEQVLMTPHIAGRVESYPKYIFPLFMKNLKAYLQGKELPENLVKLDKGY</sequence>
<reference evidence="7" key="1">
    <citation type="journal article" date="2021" name="PeerJ">
        <title>Extensive microbial diversity within the chicken gut microbiome revealed by metagenomics and culture.</title>
        <authorList>
            <person name="Gilroy R."/>
            <person name="Ravi A."/>
            <person name="Getino M."/>
            <person name="Pursley I."/>
            <person name="Horton D.L."/>
            <person name="Alikhan N.F."/>
            <person name="Baker D."/>
            <person name="Gharbi K."/>
            <person name="Hall N."/>
            <person name="Watson M."/>
            <person name="Adriaenssens E.M."/>
            <person name="Foster-Nyarko E."/>
            <person name="Jarju S."/>
            <person name="Secka A."/>
            <person name="Antonio M."/>
            <person name="Oren A."/>
            <person name="Chaudhuri R.R."/>
            <person name="La Ragione R."/>
            <person name="Hildebrand F."/>
            <person name="Pallen M.J."/>
        </authorList>
    </citation>
    <scope>NUCLEOTIDE SEQUENCE</scope>
    <source>
        <strain evidence="7">CHK169-4300</strain>
    </source>
</reference>
<dbReference type="Pfam" id="PF02826">
    <property type="entry name" value="2-Hacid_dh_C"/>
    <property type="match status" value="1"/>
</dbReference>
<evidence type="ECO:0000256" key="4">
    <source>
        <dbReference type="RuleBase" id="RU003719"/>
    </source>
</evidence>
<keyword evidence="3" id="KW-0520">NAD</keyword>
<evidence type="ECO:0000259" key="5">
    <source>
        <dbReference type="Pfam" id="PF00389"/>
    </source>
</evidence>
<dbReference type="Pfam" id="PF00389">
    <property type="entry name" value="2-Hacid_dh"/>
    <property type="match status" value="1"/>
</dbReference>
<protein>
    <submittedName>
        <fullName evidence="7">Hydroxyacid dehydrogenase</fullName>
    </submittedName>
</protein>
<comment type="caution">
    <text evidence="7">The sequence shown here is derived from an EMBL/GenBank/DDBJ whole genome shotgun (WGS) entry which is preliminary data.</text>
</comment>
<gene>
    <name evidence="7" type="ORF">H9808_04950</name>
</gene>
<dbReference type="Gene3D" id="3.40.50.720">
    <property type="entry name" value="NAD(P)-binding Rossmann-like Domain"/>
    <property type="match status" value="2"/>
</dbReference>
<dbReference type="AlphaFoldDB" id="A0A9D2G2U2"/>
<dbReference type="Proteomes" id="UP000824106">
    <property type="component" value="Unassembled WGS sequence"/>
</dbReference>
<dbReference type="GO" id="GO:0016616">
    <property type="term" value="F:oxidoreductase activity, acting on the CH-OH group of donors, NAD or NADP as acceptor"/>
    <property type="evidence" value="ECO:0007669"/>
    <property type="project" value="InterPro"/>
</dbReference>
<dbReference type="GO" id="GO:0051287">
    <property type="term" value="F:NAD binding"/>
    <property type="evidence" value="ECO:0007669"/>
    <property type="project" value="InterPro"/>
</dbReference>
<accession>A0A9D2G2U2</accession>
<dbReference type="PANTHER" id="PTHR43333">
    <property type="entry name" value="2-HACID_DH_C DOMAIN-CONTAINING PROTEIN"/>
    <property type="match status" value="1"/>
</dbReference>
<dbReference type="InterPro" id="IPR006140">
    <property type="entry name" value="D-isomer_DH_NAD-bd"/>
</dbReference>
<reference evidence="7" key="2">
    <citation type="submission" date="2021-04" db="EMBL/GenBank/DDBJ databases">
        <authorList>
            <person name="Gilroy R."/>
        </authorList>
    </citation>
    <scope>NUCLEOTIDE SEQUENCE</scope>
    <source>
        <strain evidence="7">CHK169-4300</strain>
    </source>
</reference>
<dbReference type="SUPFAM" id="SSF52283">
    <property type="entry name" value="Formate/glycerate dehydrogenase catalytic domain-like"/>
    <property type="match status" value="1"/>
</dbReference>
<evidence type="ECO:0000313" key="8">
    <source>
        <dbReference type="Proteomes" id="UP000824106"/>
    </source>
</evidence>
<name>A0A9D2G2U2_9LACT</name>
<dbReference type="InterPro" id="IPR006139">
    <property type="entry name" value="D-isomer_2_OHA_DH_cat_dom"/>
</dbReference>
<keyword evidence="2 4" id="KW-0560">Oxidoreductase</keyword>
<dbReference type="PANTHER" id="PTHR43333:SF1">
    <property type="entry name" value="D-ISOMER SPECIFIC 2-HYDROXYACID DEHYDROGENASE NAD-BINDING DOMAIN-CONTAINING PROTEIN"/>
    <property type="match status" value="1"/>
</dbReference>
<proteinExistence type="inferred from homology"/>
<dbReference type="InterPro" id="IPR036291">
    <property type="entry name" value="NAD(P)-bd_dom_sf"/>
</dbReference>